<feature type="region of interest" description="Disordered" evidence="1">
    <location>
        <begin position="55"/>
        <end position="125"/>
    </location>
</feature>
<dbReference type="AlphaFoldDB" id="X6LLS2"/>
<evidence type="ECO:0000313" key="2">
    <source>
        <dbReference type="EMBL" id="ETO01685.1"/>
    </source>
</evidence>
<evidence type="ECO:0000256" key="1">
    <source>
        <dbReference type="SAM" id="MobiDB-lite"/>
    </source>
</evidence>
<keyword evidence="3" id="KW-1185">Reference proteome</keyword>
<dbReference type="Proteomes" id="UP000023152">
    <property type="component" value="Unassembled WGS sequence"/>
</dbReference>
<name>X6LLS2_RETFI</name>
<sequence>KKKENRRNKRMHHIHPCHMGIEIPLIVPSNFNTMGIYGKVSEVMLPQQCWSYRRRDPMQSESFDEDKDKNKDKDDNNSDNGNDNDNDNDNEEHEEEEKRAEGEEKKIEERRRKKSKSKRKRKKEKEIAITITTMAMTMTTKRHIFGETCMVVYCDVCWRKCISIGTACSQSLCRSSKYGNCNKCNRFPM</sequence>
<proteinExistence type="predicted"/>
<protein>
    <submittedName>
        <fullName evidence="2">Uncharacterized protein</fullName>
    </submittedName>
</protein>
<comment type="caution">
    <text evidence="2">The sequence shown here is derived from an EMBL/GenBank/DDBJ whole genome shotgun (WGS) entry which is preliminary data.</text>
</comment>
<organism evidence="2 3">
    <name type="scientific">Reticulomyxa filosa</name>
    <dbReference type="NCBI Taxonomy" id="46433"/>
    <lineage>
        <taxon>Eukaryota</taxon>
        <taxon>Sar</taxon>
        <taxon>Rhizaria</taxon>
        <taxon>Retaria</taxon>
        <taxon>Foraminifera</taxon>
        <taxon>Monothalamids</taxon>
        <taxon>Reticulomyxidae</taxon>
        <taxon>Reticulomyxa</taxon>
    </lineage>
</organism>
<feature type="compositionally biased region" description="Basic and acidic residues" evidence="1">
    <location>
        <begin position="96"/>
        <end position="110"/>
    </location>
</feature>
<feature type="compositionally biased region" description="Basic residues" evidence="1">
    <location>
        <begin position="111"/>
        <end position="123"/>
    </location>
</feature>
<reference evidence="2 3" key="1">
    <citation type="journal article" date="2013" name="Curr. Biol.">
        <title>The Genome of the Foraminiferan Reticulomyxa filosa.</title>
        <authorList>
            <person name="Glockner G."/>
            <person name="Hulsmann N."/>
            <person name="Schleicher M."/>
            <person name="Noegel A.A."/>
            <person name="Eichinger L."/>
            <person name="Gallinger C."/>
            <person name="Pawlowski J."/>
            <person name="Sierra R."/>
            <person name="Euteneuer U."/>
            <person name="Pillet L."/>
            <person name="Moustafa A."/>
            <person name="Platzer M."/>
            <person name="Groth M."/>
            <person name="Szafranski K."/>
            <person name="Schliwa M."/>
        </authorList>
    </citation>
    <scope>NUCLEOTIDE SEQUENCE [LARGE SCALE GENOMIC DNA]</scope>
</reference>
<accession>X6LLS2</accession>
<dbReference type="EMBL" id="ASPP01037652">
    <property type="protein sequence ID" value="ETO01685.1"/>
    <property type="molecule type" value="Genomic_DNA"/>
</dbReference>
<feature type="compositionally biased region" description="Basic and acidic residues" evidence="1">
    <location>
        <begin position="66"/>
        <end position="76"/>
    </location>
</feature>
<feature type="compositionally biased region" description="Acidic residues" evidence="1">
    <location>
        <begin position="82"/>
        <end position="95"/>
    </location>
</feature>
<gene>
    <name evidence="2" type="ORF">RFI_35755</name>
</gene>
<feature type="non-terminal residue" evidence="2">
    <location>
        <position position="1"/>
    </location>
</feature>
<evidence type="ECO:0000313" key="3">
    <source>
        <dbReference type="Proteomes" id="UP000023152"/>
    </source>
</evidence>